<keyword evidence="1" id="KW-0645">Protease</keyword>
<evidence type="ECO:0000313" key="1">
    <source>
        <dbReference type="EMBL" id="MFB6489782.1"/>
    </source>
</evidence>
<evidence type="ECO:0000313" key="2">
    <source>
        <dbReference type="Proteomes" id="UP000033636"/>
    </source>
</evidence>
<keyword evidence="1" id="KW-0378">Hydrolase</keyword>
<comment type="caution">
    <text evidence="1">The sequence shown here is derived from an EMBL/GenBank/DDBJ whole genome shotgun (WGS) entry which is preliminary data.</text>
</comment>
<gene>
    <name evidence="1" type="ORF">TU35_000805</name>
</gene>
<dbReference type="Proteomes" id="UP000033636">
    <property type="component" value="Unassembled WGS sequence"/>
</dbReference>
<sequence length="821" mass="94780">MKYLLGRDFLFPNYLPRFPRRYPFDVIRLEAEVEIDLENREVKGAVRYRVKAKEELSLVELDAVEMEILGASTPYYYDGRALSIEHKLAKGEEGVFEVKYRARPRKGMYFVLPDRRHNYKVPMAWTQGESEDNRYWIPLPDSPNIKFPWTLTVVVKKPLTAVSNGSLKEVKDLGDKRAFVWDMPWPMSPYLLAIAAGDFESYQEKCGDVVLEYYVPRGQLDKARFSFYHTCDVMKFFEEYLGPYPYGRYAQIVVQEFVYGGMENTTATILTDWTLHDKHAHCPYSEFPCPPDEEEFSSDPLIAHEMAHQWTGDLVTAKDWAHIAINESFATFLEALWTERSKGRDEYLYEIYGNFKAYLNEYNNRYARPIVINIYGTPEEVFDRHAYEKGSVVLHMLRSLLGDEAFKRGLRLFLERHKFKNADIEDLRKAFEEAAGVDLEWFWRQFFYSAGHPSLRVSLAKDPPRLTIEQTQPDDSYPLYTLPLEIDVVGEDGKRERITLNLNEKRIDVSIKRPRYVCIDPELKLLKALELNIPLEAAGAMLEDEHVYCRLQAVEALRKNGSRRAVELLAKALRDKFWGVAAEAARALGDIGTLEAVNALTSAYRGAKSPKVRRAIIEALGSARRREAAEFLDRVLHDPAESYYVRAEAAKALGKSKWEFAEFSLRKALEYGGHLDVIKRGAIEGLAELGTDDALKAVLSYTDEAYPTWIRMTAVQSLSKFGPRREVLETLQRALRDENYRIRAAAVTAALDLMDPRLLPALQDRADNDVDGRIRRMAKEAAEKIKKAMERGAEYQKLREEVERLRDEYRRLLDRLARLEK</sequence>
<reference evidence="1" key="1">
    <citation type="submission" date="2024-07" db="EMBL/GenBank/DDBJ databases">
        <title>Metagenome and Metagenome-Assembled Genomes of Archaea from a hot spring from the geothermal field of Los Azufres, Mexico.</title>
        <authorList>
            <person name="Marin-Paredes R."/>
            <person name="Martinez-Romero E."/>
            <person name="Servin-Garciduenas L.E."/>
        </authorList>
    </citation>
    <scope>NUCLEOTIDE SEQUENCE</scope>
</reference>
<keyword evidence="1" id="KW-0031">Aminopeptidase</keyword>
<accession>A0ACC6UY93</accession>
<protein>
    <submittedName>
        <fullName evidence="1">M1 family aminopeptidase</fullName>
    </submittedName>
</protein>
<dbReference type="EMBL" id="JZWT02000002">
    <property type="protein sequence ID" value="MFB6489782.1"/>
    <property type="molecule type" value="Genomic_DNA"/>
</dbReference>
<organism evidence="1 2">
    <name type="scientific">Thermoproteus sp. AZ2</name>
    <dbReference type="NCBI Taxonomy" id="1609232"/>
    <lineage>
        <taxon>Archaea</taxon>
        <taxon>Thermoproteota</taxon>
        <taxon>Thermoprotei</taxon>
        <taxon>Thermoproteales</taxon>
        <taxon>Thermoproteaceae</taxon>
        <taxon>Thermoproteus</taxon>
    </lineage>
</organism>
<name>A0ACC6UY93_9CREN</name>
<proteinExistence type="predicted"/>